<dbReference type="InterPro" id="IPR000639">
    <property type="entry name" value="Epox_hydrolase-like"/>
</dbReference>
<dbReference type="EMBL" id="SUNI01000049">
    <property type="protein sequence ID" value="TJZ88971.1"/>
    <property type="molecule type" value="Genomic_DNA"/>
</dbReference>
<dbReference type="PRINTS" id="PR00412">
    <property type="entry name" value="EPOXHYDRLASE"/>
</dbReference>
<accession>A0A4U0R2C2</accession>
<dbReference type="Gene3D" id="3.40.50.1820">
    <property type="entry name" value="alpha/beta hydrolase"/>
    <property type="match status" value="1"/>
</dbReference>
<organism evidence="3 4">
    <name type="scientific">Paracoccus gahaiensis</name>
    <dbReference type="NCBI Taxonomy" id="1706839"/>
    <lineage>
        <taxon>Bacteria</taxon>
        <taxon>Pseudomonadati</taxon>
        <taxon>Pseudomonadota</taxon>
        <taxon>Alphaproteobacteria</taxon>
        <taxon>Rhodobacterales</taxon>
        <taxon>Paracoccaceae</taxon>
        <taxon>Paracoccus</taxon>
    </lineage>
</organism>
<dbReference type="GO" id="GO:0016787">
    <property type="term" value="F:hydrolase activity"/>
    <property type="evidence" value="ECO:0007669"/>
    <property type="project" value="UniProtKB-KW"/>
</dbReference>
<keyword evidence="1 3" id="KW-0378">Hydrolase</keyword>
<dbReference type="SUPFAM" id="SSF53474">
    <property type="entry name" value="alpha/beta-Hydrolases"/>
    <property type="match status" value="1"/>
</dbReference>
<protein>
    <submittedName>
        <fullName evidence="3">Alpha/beta hydrolase</fullName>
    </submittedName>
</protein>
<dbReference type="InterPro" id="IPR029058">
    <property type="entry name" value="AB_hydrolase_fold"/>
</dbReference>
<dbReference type="InterPro" id="IPR000073">
    <property type="entry name" value="AB_hydrolase_1"/>
</dbReference>
<dbReference type="PRINTS" id="PR00111">
    <property type="entry name" value="ABHYDROLASE"/>
</dbReference>
<dbReference type="PANTHER" id="PTHR43329">
    <property type="entry name" value="EPOXIDE HYDROLASE"/>
    <property type="match status" value="1"/>
</dbReference>
<keyword evidence="4" id="KW-1185">Reference proteome</keyword>
<sequence length="353" mass="39130">MAAPAIASPPGIAPTMPPVEMVGTNGIELAVYEAGSGPAVVLLHGFPGLAYTWRHQIPALVDAGYRVIVPDLRGYGLSDAPDDVEDYDIADLTGDVAGMLDSLDVHEAVFVGHDWGGLLAWQMALFHEERTTGVVSFNTPHIPHWGLWLHQDLVAPVLGDGDDFAADPGRDPIAQMREVYRPGMYVLMFQDGDMADIAMNSDPEGTLRGALRKDLGTPKDWDHMPAELKNMEYYGQPAPDRFPGQDVLSAEELGFYVSQYERTGFTPAINWYRNISRNWQAGLEVDQMVRVPSLMISAENDVVLRPGMTDGMDALVPDLEKHVIADTWHWTPEEKPEEANRIVLDWLDRTFPR</sequence>
<dbReference type="Pfam" id="PF00561">
    <property type="entry name" value="Abhydrolase_1"/>
    <property type="match status" value="1"/>
</dbReference>
<dbReference type="Proteomes" id="UP000309747">
    <property type="component" value="Unassembled WGS sequence"/>
</dbReference>
<reference evidence="3 4" key="1">
    <citation type="submission" date="2019-04" db="EMBL/GenBank/DDBJ databases">
        <authorList>
            <person name="Li J."/>
        </authorList>
    </citation>
    <scope>NUCLEOTIDE SEQUENCE [LARGE SCALE GENOMIC DNA]</scope>
    <source>
        <strain evidence="3 4">KCTC 42687</strain>
    </source>
</reference>
<feature type="domain" description="AB hydrolase-1" evidence="2">
    <location>
        <begin position="38"/>
        <end position="144"/>
    </location>
</feature>
<comment type="caution">
    <text evidence="3">The sequence shown here is derived from an EMBL/GenBank/DDBJ whole genome shotgun (WGS) entry which is preliminary data.</text>
</comment>
<evidence type="ECO:0000313" key="4">
    <source>
        <dbReference type="Proteomes" id="UP000309747"/>
    </source>
</evidence>
<dbReference type="AlphaFoldDB" id="A0A4U0R2C2"/>
<dbReference type="OrthoDB" id="9804723at2"/>
<evidence type="ECO:0000313" key="3">
    <source>
        <dbReference type="EMBL" id="TJZ88971.1"/>
    </source>
</evidence>
<proteinExistence type="predicted"/>
<gene>
    <name evidence="3" type="ORF">FA743_19695</name>
</gene>
<evidence type="ECO:0000259" key="2">
    <source>
        <dbReference type="Pfam" id="PF00561"/>
    </source>
</evidence>
<evidence type="ECO:0000256" key="1">
    <source>
        <dbReference type="ARBA" id="ARBA00022801"/>
    </source>
</evidence>
<name>A0A4U0R2C2_9RHOB</name>